<keyword evidence="5" id="KW-0813">Transport</keyword>
<dbReference type="InterPro" id="IPR027469">
    <property type="entry name" value="Cation_efflux_TMD_sf"/>
</dbReference>
<proteinExistence type="inferred from homology"/>
<keyword evidence="6 9" id="KW-1133">Transmembrane helix</keyword>
<keyword evidence="3 9" id="KW-0812">Transmembrane</keyword>
<dbReference type="EMBL" id="JASSZA010000020">
    <property type="protein sequence ID" value="KAK2086641.1"/>
    <property type="molecule type" value="Genomic_DNA"/>
</dbReference>
<dbReference type="SUPFAM" id="SSF161111">
    <property type="entry name" value="Cation efflux protein transmembrane domain-like"/>
    <property type="match status" value="1"/>
</dbReference>
<feature type="transmembrane region" description="Helical" evidence="9">
    <location>
        <begin position="222"/>
        <end position="242"/>
    </location>
</feature>
<evidence type="ECO:0000313" key="12">
    <source>
        <dbReference type="Proteomes" id="UP001266305"/>
    </source>
</evidence>
<evidence type="ECO:0000256" key="4">
    <source>
        <dbReference type="ARBA" id="ARBA00022833"/>
    </source>
</evidence>
<feature type="transmembrane region" description="Helical" evidence="9">
    <location>
        <begin position="167"/>
        <end position="188"/>
    </location>
</feature>
<evidence type="ECO:0000256" key="2">
    <source>
        <dbReference type="ARBA" id="ARBA00008873"/>
    </source>
</evidence>
<evidence type="ECO:0000256" key="7">
    <source>
        <dbReference type="ARBA" id="ARBA00023136"/>
    </source>
</evidence>
<dbReference type="PANTHER" id="PTHR45820:SF3">
    <property type="entry name" value="CALCIUM_MANGANESE ANTIPORTER SLC30A10"/>
    <property type="match status" value="1"/>
</dbReference>
<evidence type="ECO:0000256" key="3">
    <source>
        <dbReference type="ARBA" id="ARBA00022692"/>
    </source>
</evidence>
<reference evidence="11 12" key="1">
    <citation type="submission" date="2023-05" db="EMBL/GenBank/DDBJ databases">
        <title>B98-5 Cell Line De Novo Hybrid Assembly: An Optical Mapping Approach.</title>
        <authorList>
            <person name="Kananen K."/>
            <person name="Auerbach J.A."/>
            <person name="Kautto E."/>
            <person name="Blachly J.S."/>
        </authorList>
    </citation>
    <scope>NUCLEOTIDE SEQUENCE [LARGE SCALE GENOMIC DNA]</scope>
    <source>
        <strain evidence="11">B95-8</strain>
        <tissue evidence="11">Cell line</tissue>
    </source>
</reference>
<feature type="transmembrane region" description="Helical" evidence="9">
    <location>
        <begin position="254"/>
        <end position="274"/>
    </location>
</feature>
<dbReference type="Pfam" id="PF01545">
    <property type="entry name" value="Cation_efflux"/>
    <property type="match status" value="1"/>
</dbReference>
<evidence type="ECO:0000256" key="6">
    <source>
        <dbReference type="ARBA" id="ARBA00022989"/>
    </source>
</evidence>
<keyword evidence="4" id="KW-0862">Zinc</keyword>
<gene>
    <name evidence="11" type="ORF">P7K49_036066</name>
</gene>
<protein>
    <recommendedName>
        <fullName evidence="10">Cation efflux protein transmembrane domain-containing protein</fullName>
    </recommendedName>
</protein>
<dbReference type="Gene3D" id="1.20.1510.10">
    <property type="entry name" value="Cation efflux protein transmembrane domain"/>
    <property type="match status" value="1"/>
</dbReference>
<organism evidence="11 12">
    <name type="scientific">Saguinus oedipus</name>
    <name type="common">Cotton-top tamarin</name>
    <name type="synonym">Oedipomidas oedipus</name>
    <dbReference type="NCBI Taxonomy" id="9490"/>
    <lineage>
        <taxon>Eukaryota</taxon>
        <taxon>Metazoa</taxon>
        <taxon>Chordata</taxon>
        <taxon>Craniata</taxon>
        <taxon>Vertebrata</taxon>
        <taxon>Euteleostomi</taxon>
        <taxon>Mammalia</taxon>
        <taxon>Eutheria</taxon>
        <taxon>Euarchontoglires</taxon>
        <taxon>Primates</taxon>
        <taxon>Haplorrhini</taxon>
        <taxon>Platyrrhini</taxon>
        <taxon>Cebidae</taxon>
        <taxon>Callitrichinae</taxon>
        <taxon>Saguinus</taxon>
    </lineage>
</organism>
<evidence type="ECO:0000256" key="8">
    <source>
        <dbReference type="SAM" id="MobiDB-lite"/>
    </source>
</evidence>
<feature type="region of interest" description="Disordered" evidence="8">
    <location>
        <begin position="113"/>
        <end position="140"/>
    </location>
</feature>
<keyword evidence="5" id="KW-0864">Zinc transport</keyword>
<evidence type="ECO:0000256" key="1">
    <source>
        <dbReference type="ARBA" id="ARBA00004141"/>
    </source>
</evidence>
<dbReference type="Proteomes" id="UP001266305">
    <property type="component" value="Unassembled WGS sequence"/>
</dbReference>
<feature type="domain" description="Cation efflux protein transmembrane" evidence="10">
    <location>
        <begin position="191"/>
        <end position="274"/>
    </location>
</feature>
<evidence type="ECO:0000256" key="5">
    <source>
        <dbReference type="ARBA" id="ARBA00022906"/>
    </source>
</evidence>
<feature type="region of interest" description="Disordered" evidence="8">
    <location>
        <begin position="77"/>
        <end position="98"/>
    </location>
</feature>
<feature type="region of interest" description="Disordered" evidence="8">
    <location>
        <begin position="20"/>
        <end position="47"/>
    </location>
</feature>
<evidence type="ECO:0000259" key="10">
    <source>
        <dbReference type="Pfam" id="PF01545"/>
    </source>
</evidence>
<feature type="compositionally biased region" description="Basic and acidic residues" evidence="8">
    <location>
        <begin position="84"/>
        <end position="93"/>
    </location>
</feature>
<keyword evidence="7 9" id="KW-0472">Membrane</keyword>
<name>A0ABQ9TPE5_SAGOE</name>
<accession>A0ABQ9TPE5</accession>
<evidence type="ECO:0000256" key="9">
    <source>
        <dbReference type="SAM" id="Phobius"/>
    </source>
</evidence>
<dbReference type="PANTHER" id="PTHR45820">
    <property type="entry name" value="FI23527P1"/>
    <property type="match status" value="1"/>
</dbReference>
<dbReference type="InterPro" id="IPR058533">
    <property type="entry name" value="Cation_efflux_TM"/>
</dbReference>
<keyword evidence="5" id="KW-0406">Ion transport</keyword>
<comment type="subcellular location">
    <subcellularLocation>
        <location evidence="1">Membrane</location>
        <topology evidence="1">Multi-pass membrane protein</topology>
    </subcellularLocation>
</comment>
<evidence type="ECO:0000313" key="11">
    <source>
        <dbReference type="EMBL" id="KAK2086641.1"/>
    </source>
</evidence>
<comment type="similarity">
    <text evidence="2">Belongs to the cation diffusion facilitator (CDF) transporter (TC 2.A.4) family. SLC30A subfamily.</text>
</comment>
<sequence length="373" mass="40257">MEFALQGAFGHILEGVQVHRSEHTPQQPRPLSMSQQDTGDPEGPQTRGVWVNPTFARGGGLAPLCTVLSQKQRHRLMTTGQIRPKREGGERRKGAAGGRARATLACGDWLGSASRNKKRRSRASQTAQEAGTGPRGSAPRPHLWLRAGGLCFPGCARWAVIRARRAWLLFKLVLTVAFFVAELVSGYLGNSIARLSAGYIAQRPTGGFHATYGYARAEVVGALSNAIFLTGLCCTIFLEAVLRLARPERIDDPELVLIVGALGLLVNVVGLLIFQDCAAWFSCCRQGRGRRLQQRQQLAEDSAPGAFRGLQGPEDLRRASAPTAPGLDSAVTLRGTSAKRKQEKGATMFSNVAGAFRLHPLDRLALPSSSHPK</sequence>
<comment type="caution">
    <text evidence="11">The sequence shown here is derived from an EMBL/GenBank/DDBJ whole genome shotgun (WGS) entry which is preliminary data.</text>
</comment>
<keyword evidence="12" id="KW-1185">Reference proteome</keyword>